<name>A0A1I2EH76_9BACT</name>
<feature type="transmembrane region" description="Helical" evidence="1">
    <location>
        <begin position="113"/>
        <end position="134"/>
    </location>
</feature>
<evidence type="ECO:0000313" key="3">
    <source>
        <dbReference type="Proteomes" id="UP000181976"/>
    </source>
</evidence>
<feature type="transmembrane region" description="Helical" evidence="1">
    <location>
        <begin position="80"/>
        <end position="101"/>
    </location>
</feature>
<feature type="transmembrane region" description="Helical" evidence="1">
    <location>
        <begin position="12"/>
        <end position="30"/>
    </location>
</feature>
<evidence type="ECO:0008006" key="4">
    <source>
        <dbReference type="Google" id="ProtNLM"/>
    </source>
</evidence>
<keyword evidence="3" id="KW-1185">Reference proteome</keyword>
<evidence type="ECO:0000313" key="2">
    <source>
        <dbReference type="EMBL" id="SFE91610.1"/>
    </source>
</evidence>
<keyword evidence="1" id="KW-1133">Transmembrane helix</keyword>
<proteinExistence type="predicted"/>
<keyword evidence="1" id="KW-0812">Transmembrane</keyword>
<gene>
    <name evidence="2" type="ORF">SAMN05444380_12262</name>
</gene>
<protein>
    <recommendedName>
        <fullName evidence="4">Cytochrome C and Quinol oxidase polypeptide I</fullName>
    </recommendedName>
</protein>
<dbReference type="eggNOG" id="ENOG5032SF0">
    <property type="taxonomic scope" value="Bacteria"/>
</dbReference>
<dbReference type="RefSeq" id="WP_010528545.1">
    <property type="nucleotide sequence ID" value="NZ_AFSL01000088.1"/>
</dbReference>
<keyword evidence="1" id="KW-0472">Membrane</keyword>
<feature type="transmembrane region" description="Helical" evidence="1">
    <location>
        <begin position="50"/>
        <end position="68"/>
    </location>
</feature>
<dbReference type="STRING" id="385682.SAMN05444380_12262"/>
<organism evidence="2 3">
    <name type="scientific">Thermophagus xiamenensis</name>
    <dbReference type="NCBI Taxonomy" id="385682"/>
    <lineage>
        <taxon>Bacteria</taxon>
        <taxon>Pseudomonadati</taxon>
        <taxon>Bacteroidota</taxon>
        <taxon>Bacteroidia</taxon>
        <taxon>Marinilabiliales</taxon>
        <taxon>Marinilabiliaceae</taxon>
        <taxon>Thermophagus</taxon>
    </lineage>
</organism>
<sequence length="141" mass="15392">MTNETRKISGYILLSVPTIIYGGYFLLTVLSGQQEHLQLTDFQKSMFRAGHAHAGVLVILALVVQLFADHVALSNSWKWFARLSFPISAITISLGFFAAAIGRQITEPTGLIFILYVGIAILTFGLLTLGIGLIRQKKGSP</sequence>
<accession>A0A1I2EH76</accession>
<dbReference type="EMBL" id="FONA01000022">
    <property type="protein sequence ID" value="SFE91610.1"/>
    <property type="molecule type" value="Genomic_DNA"/>
</dbReference>
<dbReference type="AlphaFoldDB" id="A0A1I2EH76"/>
<dbReference type="Proteomes" id="UP000181976">
    <property type="component" value="Unassembled WGS sequence"/>
</dbReference>
<evidence type="ECO:0000256" key="1">
    <source>
        <dbReference type="SAM" id="Phobius"/>
    </source>
</evidence>
<reference evidence="2 3" key="1">
    <citation type="submission" date="2016-10" db="EMBL/GenBank/DDBJ databases">
        <authorList>
            <person name="de Groot N.N."/>
        </authorList>
    </citation>
    <scope>NUCLEOTIDE SEQUENCE [LARGE SCALE GENOMIC DNA]</scope>
    <source>
        <strain evidence="2 3">DSM 19012</strain>
    </source>
</reference>
<dbReference type="OrthoDB" id="3540634at2"/>
<dbReference type="InParanoid" id="A0A1I2EH76"/>